<dbReference type="GO" id="GO:1904047">
    <property type="term" value="F:S-adenosyl-L-methionine binding"/>
    <property type="evidence" value="ECO:0007669"/>
    <property type="project" value="TreeGrafter"/>
</dbReference>
<dbReference type="GO" id="GO:0003913">
    <property type="term" value="F:DNA photolyase activity"/>
    <property type="evidence" value="ECO:0007669"/>
    <property type="project" value="TreeGrafter"/>
</dbReference>
<keyword evidence="3" id="KW-1185">Reference proteome</keyword>
<dbReference type="InterPro" id="IPR049539">
    <property type="entry name" value="SPL"/>
</dbReference>
<evidence type="ECO:0000313" key="2">
    <source>
        <dbReference type="EMBL" id="CDF58416.1"/>
    </source>
</evidence>
<comment type="caution">
    <text evidence="2">The sequence shown here is derived from an EMBL/GenBank/DDBJ whole genome shotgun (WGS) entry which is preliminary data.</text>
</comment>
<feature type="domain" description="Nucleoside phosphorylase" evidence="1">
    <location>
        <begin position="22"/>
        <end position="106"/>
    </location>
</feature>
<dbReference type="OrthoDB" id="21362at2"/>
<dbReference type="InterPro" id="IPR000845">
    <property type="entry name" value="Nucleoside_phosphorylase_d"/>
</dbReference>
<dbReference type="PANTHER" id="PTHR37822:SF2">
    <property type="entry name" value="SPORE PHOTOPRODUCT LYASE"/>
    <property type="match status" value="1"/>
</dbReference>
<dbReference type="Pfam" id="PF01048">
    <property type="entry name" value="PNP_UDP_1"/>
    <property type="match status" value="1"/>
</dbReference>
<evidence type="ECO:0000313" key="3">
    <source>
        <dbReference type="Proteomes" id="UP000014923"/>
    </source>
</evidence>
<dbReference type="EC" id="4.1.99.-" evidence="2"/>
<dbReference type="PANTHER" id="PTHR37822">
    <property type="entry name" value="SPORE PHOTOPRODUCT LYASE-RELATED"/>
    <property type="match status" value="1"/>
</dbReference>
<dbReference type="AlphaFoldDB" id="R7RSQ6"/>
<keyword evidence="2" id="KW-0456">Lyase</keyword>
<dbReference type="GO" id="GO:0051539">
    <property type="term" value="F:4 iron, 4 sulfur cluster binding"/>
    <property type="evidence" value="ECO:0007669"/>
    <property type="project" value="TreeGrafter"/>
</dbReference>
<dbReference type="HOGENOM" id="CLU_082375_0_0_9"/>
<organism evidence="2 3">
    <name type="scientific">Thermobrachium celere DSM 8682</name>
    <dbReference type="NCBI Taxonomy" id="941824"/>
    <lineage>
        <taxon>Bacteria</taxon>
        <taxon>Bacillati</taxon>
        <taxon>Bacillota</taxon>
        <taxon>Clostridia</taxon>
        <taxon>Eubacteriales</taxon>
        <taxon>Clostridiaceae</taxon>
        <taxon>Thermobrachium</taxon>
    </lineage>
</organism>
<dbReference type="eggNOG" id="COG0775">
    <property type="taxonomic scope" value="Bacteria"/>
</dbReference>
<dbReference type="InterPro" id="IPR035994">
    <property type="entry name" value="Nucleoside_phosphorylase_sf"/>
</dbReference>
<dbReference type="Gene3D" id="3.40.50.1580">
    <property type="entry name" value="Nucleoside phosphorylase domain"/>
    <property type="match status" value="1"/>
</dbReference>
<dbReference type="EMBL" id="CAVN010000097">
    <property type="protein sequence ID" value="CDF58416.1"/>
    <property type="molecule type" value="Genomic_DNA"/>
</dbReference>
<gene>
    <name evidence="2" type="ORF">TCEL_00462</name>
</gene>
<dbReference type="GO" id="GO:0009116">
    <property type="term" value="P:nucleoside metabolic process"/>
    <property type="evidence" value="ECO:0007669"/>
    <property type="project" value="InterPro"/>
</dbReference>
<name>R7RSQ6_9CLOT</name>
<dbReference type="RefSeq" id="WP_018662470.1">
    <property type="nucleotide sequence ID" value="NZ_HF952018.1"/>
</dbReference>
<protein>
    <submittedName>
        <fullName evidence="2">Spore photoproduct( EC: )</fullName>
        <ecNumber evidence="2">4.1.99.-</ecNumber>
    </submittedName>
</protein>
<accession>R7RSQ6</accession>
<dbReference type="SUPFAM" id="SSF53167">
    <property type="entry name" value="Purine and uridine phosphorylases"/>
    <property type="match status" value="1"/>
</dbReference>
<sequence>MLYISTALYIEAQEFIKKLNLKRDNSITKFEVFKNEDVLLIITGVGKVKSAVAVSYLLSKYDIKENDLFINIGVCGCRDRNVQFGEIFICNKILDNDTKYTYYPDMLLAHPFKEASIETFSRKVAEEEVEAELVDMESSALYQAASLFFQPHQIIFLKIVSDYLNPDIIDNKHIINIIERNADSIISWLNTLGRGLTTNKEILTKYEEDLINMVAENLKMSTTMKFELKQLLIYYKLVNNDIMEVLKKYLELECKSKNEGKMHFADLKNRLVK</sequence>
<evidence type="ECO:0000259" key="1">
    <source>
        <dbReference type="Pfam" id="PF01048"/>
    </source>
</evidence>
<dbReference type="GO" id="GO:0042601">
    <property type="term" value="C:endospore-forming forespore"/>
    <property type="evidence" value="ECO:0007669"/>
    <property type="project" value="TreeGrafter"/>
</dbReference>
<proteinExistence type="predicted"/>
<reference evidence="2" key="1">
    <citation type="submission" date="2013-03" db="EMBL/GenBank/DDBJ databases">
        <title>Draft genome sequence of the hydrogen-ethanol-producing anaerobic alkalithermophilic Caloramator celere.</title>
        <authorList>
            <person name="Ciranna A."/>
            <person name="Larjo A."/>
            <person name="Kivisto A."/>
            <person name="Santala V."/>
            <person name="Roos C."/>
            <person name="Karp M."/>
        </authorList>
    </citation>
    <scope>NUCLEOTIDE SEQUENCE [LARGE SCALE GENOMIC DNA]</scope>
    <source>
        <strain evidence="2">DSM 8682</strain>
    </source>
</reference>
<dbReference type="Proteomes" id="UP000014923">
    <property type="component" value="Unassembled WGS sequence"/>
</dbReference>